<dbReference type="InterPro" id="IPR035668">
    <property type="entry name" value="Amicyanin"/>
</dbReference>
<dbReference type="InterPro" id="IPR052721">
    <property type="entry name" value="ET_Amicyanin"/>
</dbReference>
<accession>A0ABR6IC94</accession>
<feature type="chain" id="PRO_5047169533" evidence="1">
    <location>
        <begin position="21"/>
        <end position="124"/>
    </location>
</feature>
<evidence type="ECO:0000313" key="4">
    <source>
        <dbReference type="Proteomes" id="UP000583101"/>
    </source>
</evidence>
<protein>
    <submittedName>
        <fullName evidence="3">Plastocyanin</fullName>
    </submittedName>
</protein>
<dbReference type="PROSITE" id="PS51257">
    <property type="entry name" value="PROKAR_LIPOPROTEIN"/>
    <property type="match status" value="1"/>
</dbReference>
<dbReference type="Gene3D" id="2.60.40.420">
    <property type="entry name" value="Cupredoxins - blue copper proteins"/>
    <property type="match status" value="1"/>
</dbReference>
<feature type="domain" description="EfeO-type cupredoxin-like" evidence="2">
    <location>
        <begin position="13"/>
        <end position="122"/>
    </location>
</feature>
<keyword evidence="4" id="KW-1185">Reference proteome</keyword>
<name>A0ABR6IC94_9SPHI</name>
<dbReference type="CDD" id="cd13921">
    <property type="entry name" value="Amicyanin"/>
    <property type="match status" value="1"/>
</dbReference>
<sequence>MKKYILGLSVLFAVVVMAFAACSKSSSGSNPEPAPPATPPAASVSVEIKNFAFSASSVSIKKGGTVTWTNADSTPHTVTDNAGSFDSNSMATSATYSRKFETAGTYTYHCNFHSSMTGTVVVSN</sequence>
<evidence type="ECO:0000259" key="2">
    <source>
        <dbReference type="Pfam" id="PF13473"/>
    </source>
</evidence>
<reference evidence="3 4" key="1">
    <citation type="submission" date="2020-08" db="EMBL/GenBank/DDBJ databases">
        <title>Genomic Encyclopedia of Type Strains, Phase IV (KMG-IV): sequencing the most valuable type-strain genomes for metagenomic binning, comparative biology and taxonomic classification.</title>
        <authorList>
            <person name="Goeker M."/>
        </authorList>
    </citation>
    <scope>NUCLEOTIDE SEQUENCE [LARGE SCALE GENOMIC DNA]</scope>
    <source>
        <strain evidence="3 4">DSM 100995</strain>
    </source>
</reference>
<dbReference type="InterPro" id="IPR008972">
    <property type="entry name" value="Cupredoxin"/>
</dbReference>
<dbReference type="PANTHER" id="PTHR36507">
    <property type="entry name" value="BLL1555 PROTEIN"/>
    <property type="match status" value="1"/>
</dbReference>
<dbReference type="InterPro" id="IPR028096">
    <property type="entry name" value="EfeO_Cupredoxin"/>
</dbReference>
<organism evidence="3 4">
    <name type="scientific">Mucilaginibacter phyllosphaerae</name>
    <dbReference type="NCBI Taxonomy" id="1812349"/>
    <lineage>
        <taxon>Bacteria</taxon>
        <taxon>Pseudomonadati</taxon>
        <taxon>Bacteroidota</taxon>
        <taxon>Sphingobacteriia</taxon>
        <taxon>Sphingobacteriales</taxon>
        <taxon>Sphingobacteriaceae</taxon>
        <taxon>Mucilaginibacter</taxon>
    </lineage>
</organism>
<comment type="caution">
    <text evidence="3">The sequence shown here is derived from an EMBL/GenBank/DDBJ whole genome shotgun (WGS) entry which is preliminary data.</text>
</comment>
<dbReference type="PANTHER" id="PTHR36507:SF1">
    <property type="entry name" value="BLL1555 PROTEIN"/>
    <property type="match status" value="1"/>
</dbReference>
<feature type="signal peptide" evidence="1">
    <location>
        <begin position="1"/>
        <end position="20"/>
    </location>
</feature>
<dbReference type="RefSeq" id="WP_204986325.1">
    <property type="nucleotide sequence ID" value="NZ_BMCZ01000006.1"/>
</dbReference>
<gene>
    <name evidence="3" type="ORF">GGR35_003296</name>
</gene>
<keyword evidence="1" id="KW-0732">Signal</keyword>
<evidence type="ECO:0000313" key="3">
    <source>
        <dbReference type="EMBL" id="MBB3970673.1"/>
    </source>
</evidence>
<dbReference type="EMBL" id="JACIEG010000006">
    <property type="protein sequence ID" value="MBB3970673.1"/>
    <property type="molecule type" value="Genomic_DNA"/>
</dbReference>
<evidence type="ECO:0000256" key="1">
    <source>
        <dbReference type="SAM" id="SignalP"/>
    </source>
</evidence>
<proteinExistence type="predicted"/>
<dbReference type="Proteomes" id="UP000583101">
    <property type="component" value="Unassembled WGS sequence"/>
</dbReference>
<dbReference type="SUPFAM" id="SSF49503">
    <property type="entry name" value="Cupredoxins"/>
    <property type="match status" value="1"/>
</dbReference>
<dbReference type="Pfam" id="PF13473">
    <property type="entry name" value="Cupredoxin_1"/>
    <property type="match status" value="1"/>
</dbReference>